<evidence type="ECO:0000259" key="5">
    <source>
        <dbReference type="Pfam" id="PF04542"/>
    </source>
</evidence>
<dbReference type="InterPro" id="IPR013324">
    <property type="entry name" value="RNA_pol_sigma_r3/r4-like"/>
</dbReference>
<dbReference type="InterPro" id="IPR007627">
    <property type="entry name" value="RNA_pol_sigma70_r2"/>
</dbReference>
<evidence type="ECO:0000256" key="3">
    <source>
        <dbReference type="ARBA" id="ARBA00023082"/>
    </source>
</evidence>
<protein>
    <submittedName>
        <fullName evidence="7">RNA polymerase ECF-type sigma factor</fullName>
    </submittedName>
</protein>
<organism evidence="7">
    <name type="scientific">uncultured Aureispira sp</name>
    <dbReference type="NCBI Taxonomy" id="1331704"/>
    <lineage>
        <taxon>Bacteria</taxon>
        <taxon>Pseudomonadati</taxon>
        <taxon>Bacteroidota</taxon>
        <taxon>Saprospiria</taxon>
        <taxon>Saprospirales</taxon>
        <taxon>Saprospiraceae</taxon>
        <taxon>Aureispira</taxon>
        <taxon>environmental samples</taxon>
    </lineage>
</organism>
<dbReference type="GO" id="GO:0003677">
    <property type="term" value="F:DNA binding"/>
    <property type="evidence" value="ECO:0007669"/>
    <property type="project" value="InterPro"/>
</dbReference>
<evidence type="ECO:0000259" key="6">
    <source>
        <dbReference type="Pfam" id="PF08281"/>
    </source>
</evidence>
<accession>A0A6S6SGK1</accession>
<feature type="domain" description="RNA polymerase sigma-70 region 2" evidence="5">
    <location>
        <begin position="43"/>
        <end position="108"/>
    </location>
</feature>
<evidence type="ECO:0000256" key="2">
    <source>
        <dbReference type="ARBA" id="ARBA00023015"/>
    </source>
</evidence>
<dbReference type="Pfam" id="PF08281">
    <property type="entry name" value="Sigma70_r4_2"/>
    <property type="match status" value="1"/>
</dbReference>
<dbReference type="NCBIfam" id="TIGR02937">
    <property type="entry name" value="sigma70-ECF"/>
    <property type="match status" value="1"/>
</dbReference>
<dbReference type="PANTHER" id="PTHR43133:SF46">
    <property type="entry name" value="RNA POLYMERASE SIGMA-70 FACTOR ECF SUBFAMILY"/>
    <property type="match status" value="1"/>
</dbReference>
<dbReference type="SUPFAM" id="SSF88659">
    <property type="entry name" value="Sigma3 and sigma4 domains of RNA polymerase sigma factors"/>
    <property type="match status" value="1"/>
</dbReference>
<gene>
    <name evidence="7" type="ORF">HELGO_WM35014</name>
</gene>
<name>A0A6S6SGK1_9BACT</name>
<dbReference type="InterPro" id="IPR013325">
    <property type="entry name" value="RNA_pol_sigma_r2"/>
</dbReference>
<dbReference type="GO" id="GO:0016987">
    <property type="term" value="F:sigma factor activity"/>
    <property type="evidence" value="ECO:0007669"/>
    <property type="project" value="UniProtKB-KW"/>
</dbReference>
<dbReference type="InterPro" id="IPR039425">
    <property type="entry name" value="RNA_pol_sigma-70-like"/>
</dbReference>
<reference evidence="7" key="1">
    <citation type="submission" date="2020-01" db="EMBL/GenBank/DDBJ databases">
        <authorList>
            <person name="Meier V. D."/>
            <person name="Meier V D."/>
        </authorList>
    </citation>
    <scope>NUCLEOTIDE SEQUENCE</scope>
    <source>
        <strain evidence="7">HLG_WM_MAG_10</strain>
    </source>
</reference>
<dbReference type="Pfam" id="PF04542">
    <property type="entry name" value="Sigma70_r2"/>
    <property type="match status" value="1"/>
</dbReference>
<proteinExistence type="inferred from homology"/>
<keyword evidence="4" id="KW-0804">Transcription</keyword>
<dbReference type="Gene3D" id="1.10.10.10">
    <property type="entry name" value="Winged helix-like DNA-binding domain superfamily/Winged helix DNA-binding domain"/>
    <property type="match status" value="1"/>
</dbReference>
<evidence type="ECO:0000313" key="7">
    <source>
        <dbReference type="EMBL" id="CAA6807554.1"/>
    </source>
</evidence>
<dbReference type="CDD" id="cd06171">
    <property type="entry name" value="Sigma70_r4"/>
    <property type="match status" value="1"/>
</dbReference>
<dbReference type="InterPro" id="IPR013249">
    <property type="entry name" value="RNA_pol_sigma70_r4_t2"/>
</dbReference>
<feature type="domain" description="RNA polymerase sigma factor 70 region 4 type 2" evidence="6">
    <location>
        <begin position="137"/>
        <end position="188"/>
    </location>
</feature>
<keyword evidence="3" id="KW-0731">Sigma factor</keyword>
<dbReference type="InterPro" id="IPR014284">
    <property type="entry name" value="RNA_pol_sigma-70_dom"/>
</dbReference>
<dbReference type="GO" id="GO:0006352">
    <property type="term" value="P:DNA-templated transcription initiation"/>
    <property type="evidence" value="ECO:0007669"/>
    <property type="project" value="InterPro"/>
</dbReference>
<dbReference type="SUPFAM" id="SSF88946">
    <property type="entry name" value="Sigma2 domain of RNA polymerase sigma factors"/>
    <property type="match status" value="1"/>
</dbReference>
<evidence type="ECO:0000256" key="1">
    <source>
        <dbReference type="ARBA" id="ARBA00010641"/>
    </source>
</evidence>
<dbReference type="InterPro" id="IPR036388">
    <property type="entry name" value="WH-like_DNA-bd_sf"/>
</dbReference>
<dbReference type="AlphaFoldDB" id="A0A6S6SGK1"/>
<dbReference type="Gene3D" id="1.10.1740.10">
    <property type="match status" value="1"/>
</dbReference>
<dbReference type="EMBL" id="CACVAQ010000135">
    <property type="protein sequence ID" value="CAA6807554.1"/>
    <property type="molecule type" value="Genomic_DNA"/>
</dbReference>
<comment type="similarity">
    <text evidence="1">Belongs to the sigma-70 factor family. ECF subfamily.</text>
</comment>
<sequence length="197" mass="22545">MAIALNIPITKHIKKEVKSSSMSNEATLIAGCLAEERWAQKQLYEQHYGKMMGICLRYSNNSEDAKDILNEGFIKVFRYLHRYKVGTSLDGWIRRIMINTSIDFYRKAIRHRTEDIEYASNAKASGEDAISRYSAKEILSVIQTLPPSYRAVFNLYAIEGYSHREVANQLGISESTSRSNLVKARAKLKVLLTKLYK</sequence>
<evidence type="ECO:0000256" key="4">
    <source>
        <dbReference type="ARBA" id="ARBA00023163"/>
    </source>
</evidence>
<dbReference type="PANTHER" id="PTHR43133">
    <property type="entry name" value="RNA POLYMERASE ECF-TYPE SIGMA FACTO"/>
    <property type="match status" value="1"/>
</dbReference>
<keyword evidence="2" id="KW-0805">Transcription regulation</keyword>